<dbReference type="PANTHER" id="PTHR47566:SF1">
    <property type="entry name" value="PROTEIN NUD1"/>
    <property type="match status" value="1"/>
</dbReference>
<dbReference type="RefSeq" id="XP_002172442.1">
    <property type="nucleotide sequence ID" value="XM_002172406.2"/>
</dbReference>
<feature type="compositionally biased region" description="Polar residues" evidence="3">
    <location>
        <begin position="366"/>
        <end position="378"/>
    </location>
</feature>
<feature type="region of interest" description="Disordered" evidence="3">
    <location>
        <begin position="435"/>
        <end position="523"/>
    </location>
</feature>
<dbReference type="PROSITE" id="PS51450">
    <property type="entry name" value="LRR"/>
    <property type="match status" value="4"/>
</dbReference>
<dbReference type="InterPro" id="IPR001611">
    <property type="entry name" value="Leu-rich_rpt"/>
</dbReference>
<dbReference type="GO" id="GO:0035591">
    <property type="term" value="F:signaling adaptor activity"/>
    <property type="evidence" value="ECO:0000318"/>
    <property type="project" value="GO_Central"/>
</dbReference>
<dbReference type="SMART" id="SM00365">
    <property type="entry name" value="LRR_SD22"/>
    <property type="match status" value="6"/>
</dbReference>
<dbReference type="GO" id="GO:1902412">
    <property type="term" value="P:regulation of mitotic cytokinesis"/>
    <property type="evidence" value="ECO:0000318"/>
    <property type="project" value="GO_Central"/>
</dbReference>
<keyword evidence="2" id="KW-0677">Repeat</keyword>
<dbReference type="GO" id="GO:0031028">
    <property type="term" value="P:septation initiation signaling"/>
    <property type="evidence" value="ECO:0000318"/>
    <property type="project" value="GO_Central"/>
</dbReference>
<dbReference type="InterPro" id="IPR032675">
    <property type="entry name" value="LRR_dom_sf"/>
</dbReference>
<feature type="region of interest" description="Disordered" evidence="3">
    <location>
        <begin position="248"/>
        <end position="280"/>
    </location>
</feature>
<dbReference type="HOGENOM" id="CLU_291889_0_0_1"/>
<feature type="region of interest" description="Disordered" evidence="3">
    <location>
        <begin position="955"/>
        <end position="979"/>
    </location>
</feature>
<dbReference type="InterPro" id="IPR052574">
    <property type="entry name" value="CDIRP"/>
</dbReference>
<protein>
    <submittedName>
        <fullName evidence="4">SIN component scaffold protein</fullName>
    </submittedName>
</protein>
<dbReference type="InterPro" id="IPR003591">
    <property type="entry name" value="Leu-rich_rpt_typical-subtyp"/>
</dbReference>
<evidence type="ECO:0000313" key="4">
    <source>
        <dbReference type="EMBL" id="EEB06149.1"/>
    </source>
</evidence>
<organism evidence="4 6">
    <name type="scientific">Schizosaccharomyces japonicus (strain yFS275 / FY16936)</name>
    <name type="common">Fission yeast</name>
    <dbReference type="NCBI Taxonomy" id="402676"/>
    <lineage>
        <taxon>Eukaryota</taxon>
        <taxon>Fungi</taxon>
        <taxon>Dikarya</taxon>
        <taxon>Ascomycota</taxon>
        <taxon>Taphrinomycotina</taxon>
        <taxon>Schizosaccharomycetes</taxon>
        <taxon>Schizosaccharomycetales</taxon>
        <taxon>Schizosaccharomycetaceae</taxon>
        <taxon>Schizosaccharomyces</taxon>
    </lineage>
</organism>
<dbReference type="Proteomes" id="UP000001744">
    <property type="component" value="Unassembled WGS sequence"/>
</dbReference>
<dbReference type="VEuPathDB" id="FungiDB:SJAG_01188"/>
<dbReference type="OrthoDB" id="7451790at2759"/>
<dbReference type="PANTHER" id="PTHR47566">
    <property type="match status" value="1"/>
</dbReference>
<dbReference type="eggNOG" id="KOG0531">
    <property type="taxonomic scope" value="Eukaryota"/>
</dbReference>
<dbReference type="SMART" id="SM00364">
    <property type="entry name" value="LRR_BAC"/>
    <property type="match status" value="6"/>
</dbReference>
<sequence>MEQLWLDNDLSEEWIPRDPSPSGHESTADSDNPKTNTQTSSYRPSTAGQTVRGSVNNPVEEEDQVPQWRQVNAKNPIAKDIFARLDLESLFEDGNKNLSRPLSSTPKNNSNNAKYFEDNSEAETDDQEHGTASFHSNSPQVSPNRRPTSSLRFPRTAQRAQSMQFRRPSIAPDSFAHASSNLETGARRAESGHGGPVTPKSSSSSDSNDSSSSFHTHSAKGNSSPLKLFQGASDTFTREHLTRLAEHVEPHNSLSSSGYDDPPSIPGSSRISQPVSVSDRCTSFNTRDLYAEAELIMEKLRGRDRKAPSASPFRSRPLDDLQEEDEQDLISQNTGSRASQKFEPSTASSSRASRKNAPPAEPEDSWNVSSTKSESMFTGRSKGSARTAPQNSLSNKNKRNVVGPSMGVITPADLPRYINTAQGSMEFDRENNCWRRKSHESDTPLGFSDNESGSQSDASLSRHSNENTFSEPDLLPDTLTGENYEHSQSRSYPVRQAQQHRRLEGRKTSSLRTRRSIPSASFPANQNITLDETTEPSFSIQNLNGMARPVPFRNHLEATDQVNLSKAEDCSFSVSRGSIIRLLSKVEPYEPFWERIIQLDISRRHLSSIIGISDFCPAIEELSIEGNEIAYLTGCPSSVRSLNAMYNRLSCLTSFSHLANLQYLDISGNQLENLSSLSSLVHLRELRVDDNTLISLDGVQQLDGLLKLSARGNKLRSISFEGMNLHRLEELLLADNSIDRIDGLDSLKNLMVCNLDRNKLSNIGVSEPMHQLRTLRISHNLLSTFPVDDFPKLRTLYIDENLFKEIPSVHELRYLTNFSFCNQKPRKVNLTCRLPLDIKNLYISGNPLITFTSSGLFLNLKYLELVNVQMSQIPEDLPKLLPHLRVLDLSYNLLEDISPLKPLKMLHRLYLFGNKLKKVKPLCDTLANLHRLRALDLRQNPLNVHLYPYIEERSSLSPEKEKQEKPHRGRDHEQNARRRLSQKEWHELDLMFSTSMTENWRLRRSMYRKAINLACPKLQWLDGNVIHASEEDKGRTV</sequence>
<dbReference type="SUPFAM" id="SSF52058">
    <property type="entry name" value="L domain-like"/>
    <property type="match status" value="1"/>
</dbReference>
<feature type="region of interest" description="Disordered" evidence="3">
    <location>
        <begin position="94"/>
        <end position="231"/>
    </location>
</feature>
<dbReference type="STRING" id="402676.B6JZZ9"/>
<feature type="compositionally biased region" description="Polar residues" evidence="3">
    <location>
        <begin position="266"/>
        <end position="280"/>
    </location>
</feature>
<reference evidence="4 6" key="1">
    <citation type="journal article" date="2011" name="Science">
        <title>Comparative functional genomics of the fission yeasts.</title>
        <authorList>
            <person name="Rhind N."/>
            <person name="Chen Z."/>
            <person name="Yassour M."/>
            <person name="Thompson D.A."/>
            <person name="Haas B.J."/>
            <person name="Habib N."/>
            <person name="Wapinski I."/>
            <person name="Roy S."/>
            <person name="Lin M.F."/>
            <person name="Heiman D.I."/>
            <person name="Young S.K."/>
            <person name="Furuya K."/>
            <person name="Guo Y."/>
            <person name="Pidoux A."/>
            <person name="Chen H.M."/>
            <person name="Robbertse B."/>
            <person name="Goldberg J.M."/>
            <person name="Aoki K."/>
            <person name="Bayne E.H."/>
            <person name="Berlin A.M."/>
            <person name="Desjardins C.A."/>
            <person name="Dobbs E."/>
            <person name="Dukaj L."/>
            <person name="Fan L."/>
            <person name="FitzGerald M.G."/>
            <person name="French C."/>
            <person name="Gujja S."/>
            <person name="Hansen K."/>
            <person name="Keifenheim D."/>
            <person name="Levin J.Z."/>
            <person name="Mosher R.A."/>
            <person name="Mueller C.A."/>
            <person name="Pfiffner J."/>
            <person name="Priest M."/>
            <person name="Russ C."/>
            <person name="Smialowska A."/>
            <person name="Swoboda P."/>
            <person name="Sykes S.M."/>
            <person name="Vaughn M."/>
            <person name="Vengrova S."/>
            <person name="Yoder R."/>
            <person name="Zeng Q."/>
            <person name="Allshire R."/>
            <person name="Baulcombe D."/>
            <person name="Birren B.W."/>
            <person name="Brown W."/>
            <person name="Ekwall K."/>
            <person name="Kellis M."/>
            <person name="Leatherwood J."/>
            <person name="Levin H."/>
            <person name="Margalit H."/>
            <person name="Martienssen R."/>
            <person name="Nieduszynski C.A."/>
            <person name="Spatafora J.W."/>
            <person name="Friedman N."/>
            <person name="Dalgaard J.Z."/>
            <person name="Baumann P."/>
            <person name="Niki H."/>
            <person name="Regev A."/>
            <person name="Nusbaum C."/>
        </authorList>
    </citation>
    <scope>NUCLEOTIDE SEQUENCE [LARGE SCALE GENOMIC DNA]</scope>
    <source>
        <strain evidence="6">yFS275 / FY16936</strain>
    </source>
</reference>
<evidence type="ECO:0000256" key="1">
    <source>
        <dbReference type="ARBA" id="ARBA00022614"/>
    </source>
</evidence>
<keyword evidence="1" id="KW-0433">Leucine-rich repeat</keyword>
<evidence type="ECO:0000313" key="5">
    <source>
        <dbReference type="JaponicusDB" id="SJAG_01188"/>
    </source>
</evidence>
<proteinExistence type="predicted"/>
<evidence type="ECO:0000256" key="3">
    <source>
        <dbReference type="SAM" id="MobiDB-lite"/>
    </source>
</evidence>
<keyword evidence="6" id="KW-1185">Reference proteome</keyword>
<name>B6JZZ9_SCHJY</name>
<feature type="compositionally biased region" description="Polar residues" evidence="3">
    <location>
        <begin position="23"/>
        <end position="57"/>
    </location>
</feature>
<feature type="region of interest" description="Disordered" evidence="3">
    <location>
        <begin position="1"/>
        <end position="72"/>
    </location>
</feature>
<dbReference type="GO" id="GO:0140281">
    <property type="term" value="P:positive regulation of mitotic division septum assembly"/>
    <property type="evidence" value="ECO:0007669"/>
    <property type="project" value="EnsemblFungi"/>
</dbReference>
<feature type="region of interest" description="Disordered" evidence="3">
    <location>
        <begin position="303"/>
        <end position="411"/>
    </location>
</feature>
<dbReference type="EMBL" id="KE651168">
    <property type="protein sequence ID" value="EEB06149.1"/>
    <property type="molecule type" value="Genomic_DNA"/>
</dbReference>
<dbReference type="GO" id="GO:0035974">
    <property type="term" value="C:meiotic spindle pole body"/>
    <property type="evidence" value="ECO:0007669"/>
    <property type="project" value="EnsemblFungi"/>
</dbReference>
<feature type="compositionally biased region" description="Polar residues" evidence="3">
    <location>
        <begin position="133"/>
        <end position="151"/>
    </location>
</feature>
<dbReference type="PRINTS" id="PR00019">
    <property type="entry name" value="LEURICHRPT"/>
</dbReference>
<dbReference type="Pfam" id="PF00560">
    <property type="entry name" value="LRR_1"/>
    <property type="match status" value="1"/>
</dbReference>
<dbReference type="AlphaFoldDB" id="B6JZZ9"/>
<dbReference type="JaponicusDB" id="SJAG_01188">
    <property type="gene designation" value="cdc11"/>
</dbReference>
<dbReference type="GeneID" id="7047446"/>
<gene>
    <name evidence="5" type="primary">cdc11</name>
    <name evidence="4" type="ORF">SJAG_01188</name>
</gene>
<dbReference type="SMART" id="SM00369">
    <property type="entry name" value="LRR_TYP"/>
    <property type="match status" value="6"/>
</dbReference>
<dbReference type="OMA" id="QPMIHLR"/>
<evidence type="ECO:0000256" key="2">
    <source>
        <dbReference type="ARBA" id="ARBA00022737"/>
    </source>
</evidence>
<feature type="compositionally biased region" description="Polar residues" evidence="3">
    <location>
        <begin position="214"/>
        <end position="225"/>
    </location>
</feature>
<feature type="compositionally biased region" description="Polar residues" evidence="3">
    <location>
        <begin position="330"/>
        <end position="351"/>
    </location>
</feature>
<evidence type="ECO:0000313" key="6">
    <source>
        <dbReference type="Proteomes" id="UP000001744"/>
    </source>
</evidence>
<accession>B6JZZ9</accession>
<dbReference type="Gene3D" id="3.80.10.10">
    <property type="entry name" value="Ribonuclease Inhibitor"/>
    <property type="match status" value="2"/>
</dbReference>
<feature type="compositionally biased region" description="Low complexity" evidence="3">
    <location>
        <begin position="201"/>
        <end position="213"/>
    </location>
</feature>
<dbReference type="GO" id="GO:0061499">
    <property type="term" value="C:outer plaque of mitotic spindle pole body"/>
    <property type="evidence" value="ECO:0000318"/>
    <property type="project" value="GO_Central"/>
</dbReference>
<dbReference type="GO" id="GO:0160065">
    <property type="term" value="C:SIN/MEN signaling complex"/>
    <property type="evidence" value="ECO:0007669"/>
    <property type="project" value="EnsemblFungi"/>
</dbReference>
<dbReference type="Pfam" id="PF13855">
    <property type="entry name" value="LRR_8"/>
    <property type="match status" value="1"/>
</dbReference>
<feature type="compositionally biased region" description="Polar residues" evidence="3">
    <location>
        <begin position="96"/>
        <end position="113"/>
    </location>
</feature>
<feature type="compositionally biased region" description="Polar residues" evidence="3">
    <location>
        <begin position="449"/>
        <end position="470"/>
    </location>
</feature>
<feature type="compositionally biased region" description="Polar residues" evidence="3">
    <location>
        <begin position="508"/>
        <end position="523"/>
    </location>
</feature>